<organism evidence="2 3">
    <name type="scientific">Runella slithyformis (strain ATCC 29530 / DSM 19594 / LMG 11500 / NCIMB 11436 / LSU 4)</name>
    <dbReference type="NCBI Taxonomy" id="761193"/>
    <lineage>
        <taxon>Bacteria</taxon>
        <taxon>Pseudomonadati</taxon>
        <taxon>Bacteroidota</taxon>
        <taxon>Cytophagia</taxon>
        <taxon>Cytophagales</taxon>
        <taxon>Spirosomataceae</taxon>
        <taxon>Runella</taxon>
    </lineage>
</organism>
<accession>A0A7U3ZM59</accession>
<sequence>MLLRLAIFSRGKIAFLYNINVFRLLLLVDIYIFCTFLLFLRYLPISNTLIVIRKLFSAYFLRMTPVTSILFAIQ</sequence>
<evidence type="ECO:0000313" key="3">
    <source>
        <dbReference type="Proteomes" id="UP000000493"/>
    </source>
</evidence>
<keyword evidence="1" id="KW-1133">Transmembrane helix</keyword>
<proteinExistence type="predicted"/>
<keyword evidence="1" id="KW-0812">Transmembrane</keyword>
<dbReference type="KEGG" id="rsi:Runsl_3360"/>
<gene>
    <name evidence="2" type="ordered locus">Runsl_3360</name>
</gene>
<evidence type="ECO:0000256" key="1">
    <source>
        <dbReference type="SAM" id="Phobius"/>
    </source>
</evidence>
<evidence type="ECO:0000313" key="2">
    <source>
        <dbReference type="EMBL" id="AEI49727.1"/>
    </source>
</evidence>
<reference evidence="3" key="1">
    <citation type="submission" date="2011-06" db="EMBL/GenBank/DDBJ databases">
        <title>The complete genome of chromosome of Runella slithyformis DSM 19594.</title>
        <authorList>
            <consortium name="US DOE Joint Genome Institute (JGI-PGF)"/>
            <person name="Lucas S."/>
            <person name="Han J."/>
            <person name="Lapidus A."/>
            <person name="Bruce D."/>
            <person name="Goodwin L."/>
            <person name="Pitluck S."/>
            <person name="Peters L."/>
            <person name="Kyrpides N."/>
            <person name="Mavromatis K."/>
            <person name="Ivanova N."/>
            <person name="Ovchinnikova G."/>
            <person name="Zhang X."/>
            <person name="Misra M."/>
            <person name="Detter J.C."/>
            <person name="Tapia R."/>
            <person name="Han C."/>
            <person name="Land M."/>
            <person name="Hauser L."/>
            <person name="Markowitz V."/>
            <person name="Cheng J.-F."/>
            <person name="Hugenholtz P."/>
            <person name="Woyke T."/>
            <person name="Wu D."/>
            <person name="Tindall B."/>
            <person name="Faehrich R."/>
            <person name="Brambilla E."/>
            <person name="Klenk H.-P."/>
            <person name="Eisen J.A."/>
        </authorList>
    </citation>
    <scope>NUCLEOTIDE SEQUENCE [LARGE SCALE GENOMIC DNA]</scope>
    <source>
        <strain evidence="3">ATCC 29530 / DSM 19594 / LMG 11500 / NCIMB 11436 / LSU 4</strain>
    </source>
</reference>
<dbReference type="AlphaFoldDB" id="A0A7U3ZM59"/>
<name>A0A7U3ZM59_RUNSL</name>
<feature type="transmembrane region" description="Helical" evidence="1">
    <location>
        <begin position="21"/>
        <end position="43"/>
    </location>
</feature>
<dbReference type="Proteomes" id="UP000000493">
    <property type="component" value="Chromosome"/>
</dbReference>
<keyword evidence="1" id="KW-0472">Membrane</keyword>
<protein>
    <submittedName>
        <fullName evidence="2">Uncharacterized protein</fullName>
    </submittedName>
</protein>
<reference evidence="2 3" key="2">
    <citation type="journal article" date="2012" name="Stand. Genomic Sci.">
        <title>Complete genome sequence of the aquatic bacterium Runella slithyformis type strain (LSU 4(T)).</title>
        <authorList>
            <person name="Copeland A."/>
            <person name="Zhang X."/>
            <person name="Misra M."/>
            <person name="Lapidus A."/>
            <person name="Nolan M."/>
            <person name="Lucas S."/>
            <person name="Deshpande S."/>
            <person name="Cheng J.F."/>
            <person name="Tapia R."/>
            <person name="Goodwin L.A."/>
            <person name="Pitluck S."/>
            <person name="Liolios K."/>
            <person name="Pagani I."/>
            <person name="Ivanova N."/>
            <person name="Mikhailova N."/>
            <person name="Pati A."/>
            <person name="Chen A."/>
            <person name="Palaniappan K."/>
            <person name="Land M."/>
            <person name="Hauser L."/>
            <person name="Pan C."/>
            <person name="Jeffries C.D."/>
            <person name="Detter J.C."/>
            <person name="Brambilla E.M."/>
            <person name="Rohde M."/>
            <person name="Djao O.D."/>
            <person name="Goker M."/>
            <person name="Sikorski J."/>
            <person name="Tindall B.J."/>
            <person name="Woyke T."/>
            <person name="Bristow J."/>
            <person name="Eisen J.A."/>
            <person name="Markowitz V."/>
            <person name="Hugenholtz P."/>
            <person name="Kyrpides N.C."/>
            <person name="Klenk H.P."/>
            <person name="Mavromatis K."/>
        </authorList>
    </citation>
    <scope>NUCLEOTIDE SEQUENCE [LARGE SCALE GENOMIC DNA]</scope>
    <source>
        <strain evidence="3">ATCC 29530 / DSM 19594 / LMG 11500 / NCIMB 11436 / LSU 4</strain>
    </source>
</reference>
<keyword evidence="3" id="KW-1185">Reference proteome</keyword>
<dbReference type="EMBL" id="CP002859">
    <property type="protein sequence ID" value="AEI49727.1"/>
    <property type="molecule type" value="Genomic_DNA"/>
</dbReference>